<dbReference type="GO" id="GO:0034605">
    <property type="term" value="P:cellular response to heat"/>
    <property type="evidence" value="ECO:0007669"/>
    <property type="project" value="TreeGrafter"/>
</dbReference>
<evidence type="ECO:0000313" key="13">
    <source>
        <dbReference type="EMBL" id="QWZ07376.1"/>
    </source>
</evidence>
<gene>
    <name evidence="11 13" type="primary">clpB</name>
    <name evidence="13" type="ORF">KRR39_18230</name>
</gene>
<comment type="subcellular location">
    <subcellularLocation>
        <location evidence="1 11">Cytoplasm</location>
    </subcellularLocation>
</comment>
<evidence type="ECO:0000256" key="7">
    <source>
        <dbReference type="ARBA" id="ARBA00023054"/>
    </source>
</evidence>
<comment type="subunit">
    <text evidence="11">Homohexamer; The oligomerization is ATP-dependent.</text>
</comment>
<evidence type="ECO:0000313" key="14">
    <source>
        <dbReference type="Proteomes" id="UP000683575"/>
    </source>
</evidence>
<dbReference type="CDD" id="cd00009">
    <property type="entry name" value="AAA"/>
    <property type="match status" value="1"/>
</dbReference>
<keyword evidence="8 11" id="KW-0143">Chaperone</keyword>
<dbReference type="Pfam" id="PF00004">
    <property type="entry name" value="AAA"/>
    <property type="match status" value="1"/>
</dbReference>
<dbReference type="EMBL" id="CP077062">
    <property type="protein sequence ID" value="QWZ07376.1"/>
    <property type="molecule type" value="Genomic_DNA"/>
</dbReference>
<dbReference type="Pfam" id="PF07724">
    <property type="entry name" value="AAA_2"/>
    <property type="match status" value="1"/>
</dbReference>
<name>A0A975SWX0_9ACTN</name>
<dbReference type="PANTHER" id="PTHR11638:SF18">
    <property type="entry name" value="HEAT SHOCK PROTEIN 104"/>
    <property type="match status" value="1"/>
</dbReference>
<organism evidence="13 14">
    <name type="scientific">Nocardioides panacis</name>
    <dbReference type="NCBI Taxonomy" id="2849501"/>
    <lineage>
        <taxon>Bacteria</taxon>
        <taxon>Bacillati</taxon>
        <taxon>Actinomycetota</taxon>
        <taxon>Actinomycetes</taxon>
        <taxon>Propionibacteriales</taxon>
        <taxon>Nocardioidaceae</taxon>
        <taxon>Nocardioides</taxon>
    </lineage>
</organism>
<keyword evidence="7 11" id="KW-0175">Coiled coil</keyword>
<dbReference type="SMART" id="SM00382">
    <property type="entry name" value="AAA"/>
    <property type="match status" value="2"/>
</dbReference>
<keyword evidence="5 11" id="KW-0067">ATP-binding</keyword>
<evidence type="ECO:0000256" key="6">
    <source>
        <dbReference type="ARBA" id="ARBA00023016"/>
    </source>
</evidence>
<dbReference type="GO" id="GO:0016887">
    <property type="term" value="F:ATP hydrolysis activity"/>
    <property type="evidence" value="ECO:0007669"/>
    <property type="project" value="InterPro"/>
</dbReference>
<dbReference type="InterPro" id="IPR004176">
    <property type="entry name" value="Clp_R_N"/>
</dbReference>
<dbReference type="GO" id="GO:0005524">
    <property type="term" value="F:ATP binding"/>
    <property type="evidence" value="ECO:0007669"/>
    <property type="project" value="UniProtKB-UniRule"/>
</dbReference>
<dbReference type="RefSeq" id="WP_216938887.1">
    <property type="nucleotide sequence ID" value="NZ_CP077062.1"/>
</dbReference>
<accession>A0A975SWX0</accession>
<dbReference type="FunFam" id="3.40.50.300:FF:000120">
    <property type="entry name" value="ATP-dependent chaperone ClpB"/>
    <property type="match status" value="1"/>
</dbReference>
<evidence type="ECO:0000256" key="3">
    <source>
        <dbReference type="ARBA" id="ARBA00022737"/>
    </source>
</evidence>
<keyword evidence="3 10" id="KW-0677">Repeat</keyword>
<comment type="function">
    <text evidence="11">Part of a stress-induced multi-chaperone system, it is involved in the recovery of the cell from heat-induced damage, in cooperation with DnaK, DnaJ and GrpE.</text>
</comment>
<dbReference type="InterPro" id="IPR028299">
    <property type="entry name" value="ClpA/B_CS2"/>
</dbReference>
<evidence type="ECO:0000256" key="1">
    <source>
        <dbReference type="ARBA" id="ARBA00004496"/>
    </source>
</evidence>
<dbReference type="InterPro" id="IPR003959">
    <property type="entry name" value="ATPase_AAA_core"/>
</dbReference>
<dbReference type="GO" id="GO:0005737">
    <property type="term" value="C:cytoplasm"/>
    <property type="evidence" value="ECO:0007669"/>
    <property type="project" value="UniProtKB-SubCell"/>
</dbReference>
<dbReference type="InterPro" id="IPR041546">
    <property type="entry name" value="ClpA/ClpB_AAA_lid"/>
</dbReference>
<keyword evidence="11" id="KW-0963">Cytoplasm</keyword>
<evidence type="ECO:0000259" key="12">
    <source>
        <dbReference type="PROSITE" id="PS51903"/>
    </source>
</evidence>
<dbReference type="Pfam" id="PF17871">
    <property type="entry name" value="AAA_lid_9"/>
    <property type="match status" value="1"/>
</dbReference>
<dbReference type="FunFam" id="3.40.50.300:FF:000010">
    <property type="entry name" value="Chaperone clpB 1, putative"/>
    <property type="match status" value="1"/>
</dbReference>
<dbReference type="Pfam" id="PF10431">
    <property type="entry name" value="ClpB_D2-small"/>
    <property type="match status" value="1"/>
</dbReference>
<sequence>MDLNRLTQKSQEALHDAQTKALRFGHQEVDGEHLLLALLEQTDGLVPPLLARAGADVERLREDLEAELTKRPRVTGSGAEPGKVYVTQRLNRVLEVADKEARRLKDEYVSVEHLVVALLDEGSGSAAGRILARHDVTHDSFLQTLTSVRGAQRVTSATPEGTYEALAKYGRDLVADAAADRLEPVIGRDSEIRRTIQILSRKSKNNPVLIGEPGVGKTAIVEGLAQRIHNGDVPEGLRDKTVFALDMGSLVAGAKYRGEFEERLKAVLNEVLAAEGKILLFVDELHTVVGAGASEGAMDAGQMLKPMLARGELHMIGATTLDEYRSHIEKDAALERRFQPVVVDEPGIEDALSILRGLRERFEVFHGVKIHDGALVAAVTLSHRYISDRFLPDKAIDLVDEACAMLRTEIDSMPAELDELTRRVTRLEIEEAAVAQETDPASRRRLEELRKELADLKAEADAVRAQWEAERQALREVQALRQEIEQVRLASERAEREYDLNQAASLRHGKLPDLDRRLTAAEERLEAKQSGRRLLREVVTADEIAAIVARWTGIPVSRLQEGEREKILRLDEVLHERVIGQDEAVQLVTDAVVRARSGIKNPTRPIGSFVFLGPTGVGKTELAKALAEALFDSEENIIRIDMSEYQERHTVSRLVGAPPGYVGFEEGGQLTEAVRRKHYSVVLLDEIEKAHADVFNILLQVLDDGRLTDSHGRTVDFRNTVIIMTSNIGSEYLLEGVTPDGEVKSEARALVMSSLRSHFRPEFLNRIDETVLFKPLTFAEIERIVDLQLEELRERLADQRISLVDTEEARRFIAEQGFDPAYGARPLRRFITREVETRVARALLRGDLPEDSTIVVDLVDGELTVVPGRPDDQKRAVA</sequence>
<evidence type="ECO:0000256" key="9">
    <source>
        <dbReference type="ARBA" id="ARBA00026057"/>
    </source>
</evidence>
<evidence type="ECO:0000256" key="11">
    <source>
        <dbReference type="RuleBase" id="RU362034"/>
    </source>
</evidence>
<dbReference type="NCBIfam" id="TIGR03346">
    <property type="entry name" value="chaperone_ClpB"/>
    <property type="match status" value="1"/>
</dbReference>
<dbReference type="FunFam" id="3.40.50.300:FF:000025">
    <property type="entry name" value="ATP-dependent Clp protease subunit"/>
    <property type="match status" value="1"/>
</dbReference>
<dbReference type="SMART" id="SM01086">
    <property type="entry name" value="ClpB_D2-small"/>
    <property type="match status" value="1"/>
</dbReference>
<evidence type="ECO:0000256" key="8">
    <source>
        <dbReference type="ARBA" id="ARBA00023186"/>
    </source>
</evidence>
<reference evidence="13" key="1">
    <citation type="submission" date="2021-06" db="EMBL/GenBank/DDBJ databases">
        <title>Complete genome sequence of Nocardioides sp. G188.</title>
        <authorList>
            <person name="Im W.-T."/>
        </authorList>
    </citation>
    <scope>NUCLEOTIDE SEQUENCE</scope>
    <source>
        <strain evidence="13">G188</strain>
    </source>
</reference>
<evidence type="ECO:0000256" key="2">
    <source>
        <dbReference type="ARBA" id="ARBA00008675"/>
    </source>
</evidence>
<keyword evidence="6 11" id="KW-0346">Stress response</keyword>
<dbReference type="InterPro" id="IPR019489">
    <property type="entry name" value="Clp_ATPase_C"/>
</dbReference>
<protein>
    <recommendedName>
        <fullName evidence="11">Chaperone protein ClpB</fullName>
    </recommendedName>
</protein>
<keyword evidence="14" id="KW-1185">Reference proteome</keyword>
<dbReference type="PANTHER" id="PTHR11638">
    <property type="entry name" value="ATP-DEPENDENT CLP PROTEASE"/>
    <property type="match status" value="1"/>
</dbReference>
<dbReference type="CDD" id="cd19499">
    <property type="entry name" value="RecA-like_ClpB_Hsp104-like"/>
    <property type="match status" value="1"/>
</dbReference>
<comment type="similarity">
    <text evidence="2 11">Belongs to the ClpA/ClpB family.</text>
</comment>
<dbReference type="GO" id="GO:0042026">
    <property type="term" value="P:protein refolding"/>
    <property type="evidence" value="ECO:0007669"/>
    <property type="project" value="UniProtKB-UniRule"/>
</dbReference>
<dbReference type="Proteomes" id="UP000683575">
    <property type="component" value="Chromosome"/>
</dbReference>
<feature type="coiled-coil region" evidence="11">
    <location>
        <begin position="410"/>
        <end position="497"/>
    </location>
</feature>
<evidence type="ECO:0000256" key="5">
    <source>
        <dbReference type="ARBA" id="ARBA00022840"/>
    </source>
</evidence>
<feature type="domain" description="Clp R" evidence="12">
    <location>
        <begin position="3"/>
        <end position="151"/>
    </location>
</feature>
<dbReference type="InterPro" id="IPR050130">
    <property type="entry name" value="ClpA_ClpB"/>
</dbReference>
<proteinExistence type="inferred from homology"/>
<dbReference type="InterPro" id="IPR017730">
    <property type="entry name" value="Chaperonin_ClpB"/>
</dbReference>
<evidence type="ECO:0000256" key="10">
    <source>
        <dbReference type="PROSITE-ProRule" id="PRU01251"/>
    </source>
</evidence>
<comment type="subunit">
    <text evidence="9">Homohexamer. The oligomerization is ATP-dependent.</text>
</comment>
<dbReference type="InterPro" id="IPR018368">
    <property type="entry name" value="ClpA/B_CS1"/>
</dbReference>
<keyword evidence="4 11" id="KW-0547">Nucleotide-binding</keyword>
<dbReference type="AlphaFoldDB" id="A0A975SWX0"/>
<dbReference type="PROSITE" id="PS00871">
    <property type="entry name" value="CLPAB_2"/>
    <property type="match status" value="1"/>
</dbReference>
<dbReference type="Pfam" id="PF02861">
    <property type="entry name" value="Clp_N"/>
    <property type="match status" value="1"/>
</dbReference>
<dbReference type="PROSITE" id="PS00870">
    <property type="entry name" value="CLPAB_1"/>
    <property type="match status" value="1"/>
</dbReference>
<dbReference type="KEGG" id="nps:KRR39_18230"/>
<feature type="coiled-coil region" evidence="11">
    <location>
        <begin position="50"/>
        <end position="114"/>
    </location>
</feature>
<evidence type="ECO:0000256" key="4">
    <source>
        <dbReference type="ARBA" id="ARBA00022741"/>
    </source>
</evidence>
<dbReference type="InterPro" id="IPR003593">
    <property type="entry name" value="AAA+_ATPase"/>
</dbReference>
<dbReference type="PROSITE" id="PS51903">
    <property type="entry name" value="CLP_R"/>
    <property type="match status" value="1"/>
</dbReference>